<keyword evidence="7" id="KW-0460">Magnesium</keyword>
<evidence type="ECO:0000256" key="3">
    <source>
        <dbReference type="ARBA" id="ARBA00022694"/>
    </source>
</evidence>
<dbReference type="Gene3D" id="3.10.310.30">
    <property type="match status" value="1"/>
</dbReference>
<dbReference type="AlphaFoldDB" id="A0AA41R6E5"/>
<dbReference type="InterPro" id="IPR001667">
    <property type="entry name" value="DDH_dom"/>
</dbReference>
<evidence type="ECO:0000256" key="7">
    <source>
        <dbReference type="ARBA" id="ARBA00022842"/>
    </source>
</evidence>
<dbReference type="GO" id="GO:0008033">
    <property type="term" value="P:tRNA processing"/>
    <property type="evidence" value="ECO:0007669"/>
    <property type="project" value="UniProtKB-KW"/>
</dbReference>
<dbReference type="PROSITE" id="PS51371">
    <property type="entry name" value="CBS"/>
    <property type="match status" value="2"/>
</dbReference>
<dbReference type="InterPro" id="IPR003156">
    <property type="entry name" value="DHHA1_dom"/>
</dbReference>
<dbReference type="Gene3D" id="3.10.580.10">
    <property type="entry name" value="CBS-domain"/>
    <property type="match status" value="1"/>
</dbReference>
<proteinExistence type="inferred from homology"/>
<evidence type="ECO:0000256" key="8">
    <source>
        <dbReference type="ARBA" id="ARBA00022884"/>
    </source>
</evidence>
<dbReference type="SUPFAM" id="SSF54631">
    <property type="entry name" value="CBS-domain pair"/>
    <property type="match status" value="1"/>
</dbReference>
<evidence type="ECO:0000256" key="6">
    <source>
        <dbReference type="ARBA" id="ARBA00022741"/>
    </source>
</evidence>
<keyword evidence="3" id="KW-0819">tRNA processing</keyword>
<comment type="caution">
    <text evidence="11">The sequence shown here is derived from an EMBL/GenBank/DDBJ whole genome shotgun (WGS) entry which is preliminary data.</text>
</comment>
<keyword evidence="8" id="KW-0694">RNA-binding</keyword>
<dbReference type="GO" id="GO:0000166">
    <property type="term" value="F:nucleotide binding"/>
    <property type="evidence" value="ECO:0007669"/>
    <property type="project" value="UniProtKB-KW"/>
</dbReference>
<protein>
    <submittedName>
        <fullName evidence="11">CBS domain-containing protein</fullName>
    </submittedName>
</protein>
<evidence type="ECO:0000259" key="10">
    <source>
        <dbReference type="PROSITE" id="PS51371"/>
    </source>
</evidence>
<gene>
    <name evidence="11" type="ORF">MRX98_15610</name>
</gene>
<dbReference type="GO" id="GO:0016779">
    <property type="term" value="F:nucleotidyltransferase activity"/>
    <property type="evidence" value="ECO:0007669"/>
    <property type="project" value="UniProtKB-KW"/>
</dbReference>
<dbReference type="CDD" id="cd04595">
    <property type="entry name" value="CBS_pair_DHH_polyA_Pol_assoc"/>
    <property type="match status" value="1"/>
</dbReference>
<evidence type="ECO:0000313" key="11">
    <source>
        <dbReference type="EMBL" id="MCJ8502010.1"/>
    </source>
</evidence>
<dbReference type="Proteomes" id="UP001165427">
    <property type="component" value="Unassembled WGS sequence"/>
</dbReference>
<dbReference type="InterPro" id="IPR038763">
    <property type="entry name" value="DHH_sf"/>
</dbReference>
<dbReference type="InterPro" id="IPR052390">
    <property type="entry name" value="tRNA_nt/polyA_polymerase"/>
</dbReference>
<keyword evidence="12" id="KW-1185">Reference proteome</keyword>
<dbReference type="InterPro" id="IPR000644">
    <property type="entry name" value="CBS_dom"/>
</dbReference>
<evidence type="ECO:0000256" key="9">
    <source>
        <dbReference type="PROSITE-ProRule" id="PRU00703"/>
    </source>
</evidence>
<dbReference type="SUPFAM" id="SSF64182">
    <property type="entry name" value="DHH phosphoesterases"/>
    <property type="match status" value="1"/>
</dbReference>
<accession>A0AA41R6E5</accession>
<dbReference type="EMBL" id="JALJRB010000019">
    <property type="protein sequence ID" value="MCJ8502010.1"/>
    <property type="molecule type" value="Genomic_DNA"/>
</dbReference>
<sequence>METIITTHKNTDFDALASLVAAMLLYPDATPLLPKPINPNVKAFLSLHKDVFPWVEKPAPDPKTAQRLIVVDTAQWERLSGMSVFRKRSDLEIFLWDHHPQPATIKAAWKCHDMVGANITLMMRCLRSEGKHLSPIQATLFLIGLYEDTGQLTFPSTTAEDAHAAGHLLSQNADLAILRRFLRPAYGEKQKEILFRMLSNARREKVNGHTVSISRLPIEGHVDGLALVVNMYRDIMNVDAAFGIFCQPENERCMVIGRSDVAGLHIGDIMRSLGGGGHAGAGSAMLRQVNPEAVTEMILQLITGNQQASVQISDLMSFPVQTVKPDATMEEAAKIMRTKGCTGLPVAKDGKLVGMISRRDFQKLRRDSQLKAPVKAFMKQPVQTIEPGKSPLQAARLMIRQDIGRLPVVDADRLIGIVTRSDVMCYFYDLLPD</sequence>
<comment type="cofactor">
    <cofactor evidence="1">
        <name>Mg(2+)</name>
        <dbReference type="ChEBI" id="CHEBI:18420"/>
    </cofactor>
</comment>
<name>A0AA41R6E5_9BACT</name>
<evidence type="ECO:0000256" key="4">
    <source>
        <dbReference type="ARBA" id="ARBA00022695"/>
    </source>
</evidence>
<dbReference type="Gene3D" id="3.90.1640.10">
    <property type="entry name" value="inorganic pyrophosphatase (n-terminal core)"/>
    <property type="match status" value="1"/>
</dbReference>
<evidence type="ECO:0000256" key="5">
    <source>
        <dbReference type="ARBA" id="ARBA00022723"/>
    </source>
</evidence>
<dbReference type="PANTHER" id="PTHR47788">
    <property type="entry name" value="POLYA POLYMERASE"/>
    <property type="match status" value="1"/>
</dbReference>
<dbReference type="GO" id="GO:0046872">
    <property type="term" value="F:metal ion binding"/>
    <property type="evidence" value="ECO:0007669"/>
    <property type="project" value="UniProtKB-KW"/>
</dbReference>
<feature type="domain" description="CBS" evidence="10">
    <location>
        <begin position="378"/>
        <end position="433"/>
    </location>
</feature>
<evidence type="ECO:0000256" key="2">
    <source>
        <dbReference type="ARBA" id="ARBA00007265"/>
    </source>
</evidence>
<keyword evidence="6" id="KW-0547">Nucleotide-binding</keyword>
<keyword evidence="9" id="KW-0129">CBS domain</keyword>
<feature type="domain" description="CBS" evidence="10">
    <location>
        <begin position="316"/>
        <end position="374"/>
    </location>
</feature>
<dbReference type="GO" id="GO:0003723">
    <property type="term" value="F:RNA binding"/>
    <property type="evidence" value="ECO:0007669"/>
    <property type="project" value="UniProtKB-KW"/>
</dbReference>
<evidence type="ECO:0000313" key="12">
    <source>
        <dbReference type="Proteomes" id="UP001165427"/>
    </source>
</evidence>
<dbReference type="Pfam" id="PF02272">
    <property type="entry name" value="DHHA1"/>
    <property type="match status" value="1"/>
</dbReference>
<keyword evidence="4" id="KW-0548">Nucleotidyltransferase</keyword>
<dbReference type="PANTHER" id="PTHR47788:SF1">
    <property type="entry name" value="A-ADDING TRNA NUCLEOTIDYLTRANSFERASE"/>
    <property type="match status" value="1"/>
</dbReference>
<dbReference type="Pfam" id="PF00571">
    <property type="entry name" value="CBS"/>
    <property type="match status" value="2"/>
</dbReference>
<keyword evidence="4" id="KW-0808">Transferase</keyword>
<organism evidence="11 12">
    <name type="scientific">Desulfatitalea alkaliphila</name>
    <dbReference type="NCBI Taxonomy" id="2929485"/>
    <lineage>
        <taxon>Bacteria</taxon>
        <taxon>Pseudomonadati</taxon>
        <taxon>Thermodesulfobacteriota</taxon>
        <taxon>Desulfobacteria</taxon>
        <taxon>Desulfobacterales</taxon>
        <taxon>Desulfosarcinaceae</taxon>
        <taxon>Desulfatitalea</taxon>
    </lineage>
</organism>
<comment type="similarity">
    <text evidence="2">Belongs to the tRNA nucleotidyltransferase/poly(A) polymerase family.</text>
</comment>
<dbReference type="Pfam" id="PF01368">
    <property type="entry name" value="DHH"/>
    <property type="match status" value="1"/>
</dbReference>
<reference evidence="11" key="1">
    <citation type="submission" date="2022-04" db="EMBL/GenBank/DDBJ databases">
        <title>Desulfatitalea alkaliphila sp. nov., a novel anaerobic sulfate-reducing bacterium isolated from terrestrial mud volcano, Taman Peninsula, Russia.</title>
        <authorList>
            <person name="Khomyakova M.A."/>
            <person name="Merkel A.Y."/>
            <person name="Slobodkin A.I."/>
        </authorList>
    </citation>
    <scope>NUCLEOTIDE SEQUENCE</scope>
    <source>
        <strain evidence="11">M08but</strain>
    </source>
</reference>
<dbReference type="SMART" id="SM00116">
    <property type="entry name" value="CBS"/>
    <property type="match status" value="2"/>
</dbReference>
<evidence type="ECO:0000256" key="1">
    <source>
        <dbReference type="ARBA" id="ARBA00001946"/>
    </source>
</evidence>
<dbReference type="InterPro" id="IPR046342">
    <property type="entry name" value="CBS_dom_sf"/>
</dbReference>
<dbReference type="RefSeq" id="WP_246911690.1">
    <property type="nucleotide sequence ID" value="NZ_JALJRB010000019.1"/>
</dbReference>
<keyword evidence="5" id="KW-0479">Metal-binding</keyword>